<protein>
    <submittedName>
        <fullName evidence="2">Uncharacterized protein</fullName>
    </submittedName>
</protein>
<dbReference type="AlphaFoldDB" id="A0ABD1D8D1"/>
<accession>A0ABD1D8D1</accession>
<evidence type="ECO:0000313" key="2">
    <source>
        <dbReference type="EMBL" id="KAL1395863.1"/>
    </source>
</evidence>
<evidence type="ECO:0000256" key="1">
    <source>
        <dbReference type="SAM" id="MobiDB-lite"/>
    </source>
</evidence>
<feature type="compositionally biased region" description="Basic residues" evidence="1">
    <location>
        <begin position="104"/>
        <end position="116"/>
    </location>
</feature>
<keyword evidence="3" id="KW-1185">Reference proteome</keyword>
<comment type="caution">
    <text evidence="2">The sequence shown here is derived from an EMBL/GenBank/DDBJ whole genome shotgun (WGS) entry which is preliminary data.</text>
</comment>
<evidence type="ECO:0000313" key="3">
    <source>
        <dbReference type="Proteomes" id="UP001562425"/>
    </source>
</evidence>
<dbReference type="Proteomes" id="UP001562425">
    <property type="component" value="Unassembled WGS sequence"/>
</dbReference>
<name>A0ABD1D8D1_CULPP</name>
<feature type="region of interest" description="Disordered" evidence="1">
    <location>
        <begin position="104"/>
        <end position="128"/>
    </location>
</feature>
<sequence length="146" mass="15308">MAAGVGALFGSSAQTSRTPPLPTSLFNFQATPTRSYHGTLDDFVNLSSSSPYGSSPFAAAAGFGTGGIFSPYANRDLSGVAAAAAAANSGGYKFSPYGSWSRRHKSPPLTVHRARNNNKQNPFPLGYPQERHLVATAAATRAKFRP</sequence>
<reference evidence="2 3" key="1">
    <citation type="submission" date="2024-05" db="EMBL/GenBank/DDBJ databases">
        <title>Culex pipiens pipiens assembly and annotation.</title>
        <authorList>
            <person name="Alout H."/>
            <person name="Durand T."/>
        </authorList>
    </citation>
    <scope>NUCLEOTIDE SEQUENCE [LARGE SCALE GENOMIC DNA]</scope>
    <source>
        <strain evidence="2">HA-2024</strain>
        <tissue evidence="2">Whole body</tissue>
    </source>
</reference>
<proteinExistence type="predicted"/>
<dbReference type="EMBL" id="JBEHCU010006953">
    <property type="protein sequence ID" value="KAL1395863.1"/>
    <property type="molecule type" value="Genomic_DNA"/>
</dbReference>
<organism evidence="2 3">
    <name type="scientific">Culex pipiens pipiens</name>
    <name type="common">Northern house mosquito</name>
    <dbReference type="NCBI Taxonomy" id="38569"/>
    <lineage>
        <taxon>Eukaryota</taxon>
        <taxon>Metazoa</taxon>
        <taxon>Ecdysozoa</taxon>
        <taxon>Arthropoda</taxon>
        <taxon>Hexapoda</taxon>
        <taxon>Insecta</taxon>
        <taxon>Pterygota</taxon>
        <taxon>Neoptera</taxon>
        <taxon>Endopterygota</taxon>
        <taxon>Diptera</taxon>
        <taxon>Nematocera</taxon>
        <taxon>Culicoidea</taxon>
        <taxon>Culicidae</taxon>
        <taxon>Culicinae</taxon>
        <taxon>Culicini</taxon>
        <taxon>Culex</taxon>
        <taxon>Culex</taxon>
    </lineage>
</organism>
<gene>
    <name evidence="2" type="ORF">pipiens_010928</name>
</gene>